<comment type="caution">
    <text evidence="7">The sequence shown here is derived from an EMBL/GenBank/DDBJ whole genome shotgun (WGS) entry which is preliminary data.</text>
</comment>
<keyword evidence="3" id="KW-1015">Disulfide bond</keyword>
<dbReference type="Pfam" id="PF00578">
    <property type="entry name" value="AhpC-TSA"/>
    <property type="match status" value="1"/>
</dbReference>
<evidence type="ECO:0000256" key="2">
    <source>
        <dbReference type="ARBA" id="ARBA00022748"/>
    </source>
</evidence>
<evidence type="ECO:0000256" key="4">
    <source>
        <dbReference type="ARBA" id="ARBA00023284"/>
    </source>
</evidence>
<gene>
    <name evidence="7" type="ORF">DI598_14915</name>
</gene>
<evidence type="ECO:0000256" key="1">
    <source>
        <dbReference type="ARBA" id="ARBA00004196"/>
    </source>
</evidence>
<dbReference type="GO" id="GO:0017004">
    <property type="term" value="P:cytochrome complex assembly"/>
    <property type="evidence" value="ECO:0007669"/>
    <property type="project" value="UniProtKB-KW"/>
</dbReference>
<dbReference type="Gene3D" id="3.40.30.10">
    <property type="entry name" value="Glutaredoxin"/>
    <property type="match status" value="1"/>
</dbReference>
<evidence type="ECO:0000313" key="8">
    <source>
        <dbReference type="Proteomes" id="UP000249645"/>
    </source>
</evidence>
<keyword evidence="5" id="KW-0732">Signal</keyword>
<dbReference type="PANTHER" id="PTHR42852:SF6">
    <property type="entry name" value="THIOL:DISULFIDE INTERCHANGE PROTEIN DSBE"/>
    <property type="match status" value="1"/>
</dbReference>
<dbReference type="Pfam" id="PF14289">
    <property type="entry name" value="DUF4369"/>
    <property type="match status" value="1"/>
</dbReference>
<feature type="chain" id="PRO_5016083938" description="Thioredoxin domain-containing protein" evidence="5">
    <location>
        <begin position="21"/>
        <end position="364"/>
    </location>
</feature>
<dbReference type="InterPro" id="IPR036249">
    <property type="entry name" value="Thioredoxin-like_sf"/>
</dbReference>
<dbReference type="InterPro" id="IPR000866">
    <property type="entry name" value="AhpC/TSA"/>
</dbReference>
<evidence type="ECO:0000259" key="6">
    <source>
        <dbReference type="PROSITE" id="PS51352"/>
    </source>
</evidence>
<dbReference type="InterPro" id="IPR013766">
    <property type="entry name" value="Thioredoxin_domain"/>
</dbReference>
<feature type="domain" description="Thioredoxin" evidence="6">
    <location>
        <begin position="233"/>
        <end position="364"/>
    </location>
</feature>
<dbReference type="Proteomes" id="UP000249645">
    <property type="component" value="Unassembled WGS sequence"/>
</dbReference>
<dbReference type="InterPro" id="IPR025380">
    <property type="entry name" value="DUF4369"/>
</dbReference>
<name>A0A2W5ER97_9SPHI</name>
<accession>A0A2W5ER97</accession>
<dbReference type="GO" id="GO:0030313">
    <property type="term" value="C:cell envelope"/>
    <property type="evidence" value="ECO:0007669"/>
    <property type="project" value="UniProtKB-SubCell"/>
</dbReference>
<dbReference type="InterPro" id="IPR050553">
    <property type="entry name" value="Thioredoxin_ResA/DsbE_sf"/>
</dbReference>
<reference evidence="7 8" key="1">
    <citation type="submission" date="2017-11" db="EMBL/GenBank/DDBJ databases">
        <title>Infants hospitalized years apart are colonized by the same room-sourced microbial strains.</title>
        <authorList>
            <person name="Brooks B."/>
            <person name="Olm M.R."/>
            <person name="Firek B.A."/>
            <person name="Baker R."/>
            <person name="Thomas B.C."/>
            <person name="Morowitz M.J."/>
            <person name="Banfield J.F."/>
        </authorList>
    </citation>
    <scope>NUCLEOTIDE SEQUENCE [LARGE SCALE GENOMIC DNA]</scope>
    <source>
        <strain evidence="7">S2_009_000_R2_76</strain>
    </source>
</reference>
<dbReference type="CDD" id="cd02966">
    <property type="entry name" value="TlpA_like_family"/>
    <property type="match status" value="1"/>
</dbReference>
<comment type="subcellular location">
    <subcellularLocation>
        <location evidence="1">Cell envelope</location>
    </subcellularLocation>
</comment>
<keyword evidence="2" id="KW-0201">Cytochrome c-type biogenesis</keyword>
<feature type="signal peptide" evidence="5">
    <location>
        <begin position="1"/>
        <end position="20"/>
    </location>
</feature>
<dbReference type="AlphaFoldDB" id="A0A2W5ER97"/>
<dbReference type="EMBL" id="QFOI01000332">
    <property type="protein sequence ID" value="PZP44097.1"/>
    <property type="molecule type" value="Genomic_DNA"/>
</dbReference>
<dbReference type="PANTHER" id="PTHR42852">
    <property type="entry name" value="THIOL:DISULFIDE INTERCHANGE PROTEIN DSBE"/>
    <property type="match status" value="1"/>
</dbReference>
<evidence type="ECO:0000313" key="7">
    <source>
        <dbReference type="EMBL" id="PZP44097.1"/>
    </source>
</evidence>
<dbReference type="PROSITE" id="PS51352">
    <property type="entry name" value="THIOREDOXIN_2"/>
    <property type="match status" value="1"/>
</dbReference>
<sequence length="364" mass="42337">MKRYYCLVLIGLFFVAYSKAQKTNCNISGTVDTSFNGKYMHLYGIDYSNLNPKINDSSLIQNGQFSFHVNLKTPGLLTSLYTEGAFTQIVIQPSNMTINLLGKEWYKPENIKLTNAAINEQYQTLKNKNNPFVNEKFKLYRLKDSLLEKHPDSSYVDLDNRIKVYENKEANSQKKFLMTHRNDYLSLYLLSYFMQLDDKPDTLRYLYGFLSDKLKKLPEGEKLSQKIKAIYAIENGKIAPDFQIKDTAGNIITLKSFRGKYILLDFWATWCGPCIQSMPSMKAFYTRNQSKGLQVISISFDTDKERWLKGIKQFDLNWTNVSELKGWNNELSTSYNIKYIPRAILIDPNGKKKKKEVDFSKNYF</sequence>
<evidence type="ECO:0000256" key="3">
    <source>
        <dbReference type="ARBA" id="ARBA00023157"/>
    </source>
</evidence>
<dbReference type="SUPFAM" id="SSF52833">
    <property type="entry name" value="Thioredoxin-like"/>
    <property type="match status" value="1"/>
</dbReference>
<protein>
    <recommendedName>
        <fullName evidence="6">Thioredoxin domain-containing protein</fullName>
    </recommendedName>
</protein>
<proteinExistence type="predicted"/>
<evidence type="ECO:0000256" key="5">
    <source>
        <dbReference type="SAM" id="SignalP"/>
    </source>
</evidence>
<keyword evidence="4" id="KW-0676">Redox-active center</keyword>
<organism evidence="7 8">
    <name type="scientific">Pseudopedobacter saltans</name>
    <dbReference type="NCBI Taxonomy" id="151895"/>
    <lineage>
        <taxon>Bacteria</taxon>
        <taxon>Pseudomonadati</taxon>
        <taxon>Bacteroidota</taxon>
        <taxon>Sphingobacteriia</taxon>
        <taxon>Sphingobacteriales</taxon>
        <taxon>Sphingobacteriaceae</taxon>
        <taxon>Pseudopedobacter</taxon>
    </lineage>
</organism>